<name>A0A392WFL1_9FABA</name>
<dbReference type="AlphaFoldDB" id="A0A392WFL1"/>
<evidence type="ECO:0000313" key="1">
    <source>
        <dbReference type="EMBL" id="MCI97285.1"/>
    </source>
</evidence>
<proteinExistence type="predicted"/>
<protein>
    <submittedName>
        <fullName evidence="1">Uncharacterized protein</fullName>
    </submittedName>
</protein>
<comment type="caution">
    <text evidence="1">The sequence shown here is derived from an EMBL/GenBank/DDBJ whole genome shotgun (WGS) entry which is preliminary data.</text>
</comment>
<organism evidence="1 2">
    <name type="scientific">Trifolium medium</name>
    <dbReference type="NCBI Taxonomy" id="97028"/>
    <lineage>
        <taxon>Eukaryota</taxon>
        <taxon>Viridiplantae</taxon>
        <taxon>Streptophyta</taxon>
        <taxon>Embryophyta</taxon>
        <taxon>Tracheophyta</taxon>
        <taxon>Spermatophyta</taxon>
        <taxon>Magnoliopsida</taxon>
        <taxon>eudicotyledons</taxon>
        <taxon>Gunneridae</taxon>
        <taxon>Pentapetalae</taxon>
        <taxon>rosids</taxon>
        <taxon>fabids</taxon>
        <taxon>Fabales</taxon>
        <taxon>Fabaceae</taxon>
        <taxon>Papilionoideae</taxon>
        <taxon>50 kb inversion clade</taxon>
        <taxon>NPAAA clade</taxon>
        <taxon>Hologalegina</taxon>
        <taxon>IRL clade</taxon>
        <taxon>Trifolieae</taxon>
        <taxon>Trifolium</taxon>
    </lineage>
</organism>
<keyword evidence="2" id="KW-1185">Reference proteome</keyword>
<reference evidence="1 2" key="1">
    <citation type="journal article" date="2018" name="Front. Plant Sci.">
        <title>Red Clover (Trifolium pratense) and Zigzag Clover (T. medium) - A Picture of Genomic Similarities and Differences.</title>
        <authorList>
            <person name="Dluhosova J."/>
            <person name="Istvanek J."/>
            <person name="Nedelnik J."/>
            <person name="Repkova J."/>
        </authorList>
    </citation>
    <scope>NUCLEOTIDE SEQUENCE [LARGE SCALE GENOMIC DNA]</scope>
    <source>
        <strain evidence="2">cv. 10/8</strain>
        <tissue evidence="1">Leaf</tissue>
    </source>
</reference>
<dbReference type="EMBL" id="LXQA011438778">
    <property type="protein sequence ID" value="MCI97285.1"/>
    <property type="molecule type" value="Genomic_DNA"/>
</dbReference>
<accession>A0A392WFL1</accession>
<feature type="non-terminal residue" evidence="1">
    <location>
        <position position="1"/>
    </location>
</feature>
<sequence length="42" mass="4773">CAVMKTTTTLRNSEEDVEDDTDCVSCEEYDLDDADWKIIKTA</sequence>
<evidence type="ECO:0000313" key="2">
    <source>
        <dbReference type="Proteomes" id="UP000265520"/>
    </source>
</evidence>
<dbReference type="Proteomes" id="UP000265520">
    <property type="component" value="Unassembled WGS sequence"/>
</dbReference>